<dbReference type="Pfam" id="PF00892">
    <property type="entry name" value="EamA"/>
    <property type="match status" value="1"/>
</dbReference>
<evidence type="ECO:0000256" key="6">
    <source>
        <dbReference type="RuleBase" id="RU363077"/>
    </source>
</evidence>
<keyword evidence="5 6" id="KW-0472">Membrane</keyword>
<reference evidence="8" key="1">
    <citation type="journal article" date="2023" name="Nat. Commun.">
        <title>Diploid and tetraploid genomes of Acorus and the evolution of monocots.</title>
        <authorList>
            <person name="Ma L."/>
            <person name="Liu K.W."/>
            <person name="Li Z."/>
            <person name="Hsiao Y.Y."/>
            <person name="Qi Y."/>
            <person name="Fu T."/>
            <person name="Tang G.D."/>
            <person name="Zhang D."/>
            <person name="Sun W.H."/>
            <person name="Liu D.K."/>
            <person name="Li Y."/>
            <person name="Chen G.Z."/>
            <person name="Liu X.D."/>
            <person name="Liao X.Y."/>
            <person name="Jiang Y.T."/>
            <person name="Yu X."/>
            <person name="Hao Y."/>
            <person name="Huang J."/>
            <person name="Zhao X.W."/>
            <person name="Ke S."/>
            <person name="Chen Y.Y."/>
            <person name="Wu W.L."/>
            <person name="Hsu J.L."/>
            <person name="Lin Y.F."/>
            <person name="Huang M.D."/>
            <person name="Li C.Y."/>
            <person name="Huang L."/>
            <person name="Wang Z.W."/>
            <person name="Zhao X."/>
            <person name="Zhong W.Y."/>
            <person name="Peng D.H."/>
            <person name="Ahmad S."/>
            <person name="Lan S."/>
            <person name="Zhang J.S."/>
            <person name="Tsai W.C."/>
            <person name="Van de Peer Y."/>
            <person name="Liu Z.J."/>
        </authorList>
    </citation>
    <scope>NUCLEOTIDE SEQUENCE</scope>
    <source>
        <strain evidence="8">CP</strain>
    </source>
</reference>
<dbReference type="Proteomes" id="UP001180020">
    <property type="component" value="Unassembled WGS sequence"/>
</dbReference>
<feature type="transmembrane region" description="Helical" evidence="6">
    <location>
        <begin position="254"/>
        <end position="272"/>
    </location>
</feature>
<keyword evidence="4 6" id="KW-1133">Transmembrane helix</keyword>
<comment type="subcellular location">
    <subcellularLocation>
        <location evidence="1 6">Membrane</location>
        <topology evidence="1 6">Multi-pass membrane protein</topology>
    </subcellularLocation>
</comment>
<feature type="domain" description="EamA" evidence="7">
    <location>
        <begin position="133"/>
        <end position="271"/>
    </location>
</feature>
<sequence>MIGVMVVFAGLNVLNKLAIEDGMSPRVLVAYRYLSATAILGPLAFFVERKRRPRLTLMLVFRALLSGCFGLESLAIQTVAGKAKLIGTLIVAGGAMLLALYEGMEIHLTHHQHHHDGHNTASIHPESSSHALGSSLAVAYCISSAIWLIILAKMITKDKRLCSETALMCLMASMQAVVFALIVERDNWGVWRLGFDVRLLTVAYSGVLTTPLTLIVMSWCIQKKGPLFTSIFNPLTLVIVDILGSIFLKEKLHLGSILGAVLIVIGVYMVLWGEGKENRQREEQLLQVNMPV</sequence>
<feature type="transmembrane region" description="Helical" evidence="6">
    <location>
        <begin position="131"/>
        <end position="152"/>
    </location>
</feature>
<comment type="similarity">
    <text evidence="2 6">Belongs to the drug/metabolite transporter (DMT) superfamily. Plant drug/metabolite exporter (P-DME) (TC 2.A.7.4) family.</text>
</comment>
<evidence type="ECO:0000256" key="5">
    <source>
        <dbReference type="ARBA" id="ARBA00023136"/>
    </source>
</evidence>
<dbReference type="SUPFAM" id="SSF103481">
    <property type="entry name" value="Multidrug resistance efflux transporter EmrE"/>
    <property type="match status" value="1"/>
</dbReference>
<gene>
    <name evidence="8" type="ORF">QJS10_CPB13g01396</name>
</gene>
<keyword evidence="9" id="KW-1185">Reference proteome</keyword>
<evidence type="ECO:0000313" key="8">
    <source>
        <dbReference type="EMBL" id="KAK1300810.1"/>
    </source>
</evidence>
<feature type="transmembrane region" description="Helical" evidence="6">
    <location>
        <begin position="227"/>
        <end position="248"/>
    </location>
</feature>
<dbReference type="AlphaFoldDB" id="A0AAV9DIP3"/>
<dbReference type="InterPro" id="IPR030184">
    <property type="entry name" value="WAT1-related"/>
</dbReference>
<evidence type="ECO:0000313" key="9">
    <source>
        <dbReference type="Proteomes" id="UP001180020"/>
    </source>
</evidence>
<name>A0AAV9DIP3_ACOCL</name>
<feature type="transmembrane region" description="Helical" evidence="6">
    <location>
        <begin position="202"/>
        <end position="220"/>
    </location>
</feature>
<dbReference type="PANTHER" id="PTHR31218">
    <property type="entry name" value="WAT1-RELATED PROTEIN"/>
    <property type="match status" value="1"/>
</dbReference>
<evidence type="ECO:0000256" key="4">
    <source>
        <dbReference type="ARBA" id="ARBA00022989"/>
    </source>
</evidence>
<dbReference type="EMBL" id="JAUJYO010000013">
    <property type="protein sequence ID" value="KAK1300810.1"/>
    <property type="molecule type" value="Genomic_DNA"/>
</dbReference>
<keyword evidence="3 6" id="KW-0812">Transmembrane</keyword>
<proteinExistence type="inferred from homology"/>
<dbReference type="GO" id="GO:0016020">
    <property type="term" value="C:membrane"/>
    <property type="evidence" value="ECO:0007669"/>
    <property type="project" value="UniProtKB-SubCell"/>
</dbReference>
<reference evidence="8" key="2">
    <citation type="submission" date="2023-06" db="EMBL/GenBank/DDBJ databases">
        <authorList>
            <person name="Ma L."/>
            <person name="Liu K.-W."/>
            <person name="Li Z."/>
            <person name="Hsiao Y.-Y."/>
            <person name="Qi Y."/>
            <person name="Fu T."/>
            <person name="Tang G."/>
            <person name="Zhang D."/>
            <person name="Sun W.-H."/>
            <person name="Liu D.-K."/>
            <person name="Li Y."/>
            <person name="Chen G.-Z."/>
            <person name="Liu X.-D."/>
            <person name="Liao X.-Y."/>
            <person name="Jiang Y.-T."/>
            <person name="Yu X."/>
            <person name="Hao Y."/>
            <person name="Huang J."/>
            <person name="Zhao X.-W."/>
            <person name="Ke S."/>
            <person name="Chen Y.-Y."/>
            <person name="Wu W.-L."/>
            <person name="Hsu J.-L."/>
            <person name="Lin Y.-F."/>
            <person name="Huang M.-D."/>
            <person name="Li C.-Y."/>
            <person name="Huang L."/>
            <person name="Wang Z.-W."/>
            <person name="Zhao X."/>
            <person name="Zhong W.-Y."/>
            <person name="Peng D.-H."/>
            <person name="Ahmad S."/>
            <person name="Lan S."/>
            <person name="Zhang J.-S."/>
            <person name="Tsai W.-C."/>
            <person name="Van De Peer Y."/>
            <person name="Liu Z.-J."/>
        </authorList>
    </citation>
    <scope>NUCLEOTIDE SEQUENCE</scope>
    <source>
        <strain evidence="8">CP</strain>
        <tissue evidence="8">Leaves</tissue>
    </source>
</reference>
<feature type="transmembrane region" description="Helical" evidence="6">
    <location>
        <begin position="164"/>
        <end position="182"/>
    </location>
</feature>
<accession>A0AAV9DIP3</accession>
<protein>
    <recommendedName>
        <fullName evidence="6">WAT1-related protein</fullName>
    </recommendedName>
</protein>
<feature type="transmembrane region" description="Helical" evidence="6">
    <location>
        <begin position="30"/>
        <end position="47"/>
    </location>
</feature>
<evidence type="ECO:0000259" key="7">
    <source>
        <dbReference type="Pfam" id="PF00892"/>
    </source>
</evidence>
<dbReference type="InterPro" id="IPR000620">
    <property type="entry name" value="EamA_dom"/>
</dbReference>
<feature type="transmembrane region" description="Helical" evidence="6">
    <location>
        <begin position="59"/>
        <end position="80"/>
    </location>
</feature>
<evidence type="ECO:0000256" key="1">
    <source>
        <dbReference type="ARBA" id="ARBA00004141"/>
    </source>
</evidence>
<dbReference type="InterPro" id="IPR037185">
    <property type="entry name" value="EmrE-like"/>
</dbReference>
<comment type="caution">
    <text evidence="8">The sequence shown here is derived from an EMBL/GenBank/DDBJ whole genome shotgun (WGS) entry which is preliminary data.</text>
</comment>
<evidence type="ECO:0000256" key="2">
    <source>
        <dbReference type="ARBA" id="ARBA00007635"/>
    </source>
</evidence>
<dbReference type="GO" id="GO:0022857">
    <property type="term" value="F:transmembrane transporter activity"/>
    <property type="evidence" value="ECO:0007669"/>
    <property type="project" value="InterPro"/>
</dbReference>
<organism evidence="8 9">
    <name type="scientific">Acorus calamus</name>
    <name type="common">Sweet flag</name>
    <dbReference type="NCBI Taxonomy" id="4465"/>
    <lineage>
        <taxon>Eukaryota</taxon>
        <taxon>Viridiplantae</taxon>
        <taxon>Streptophyta</taxon>
        <taxon>Embryophyta</taxon>
        <taxon>Tracheophyta</taxon>
        <taxon>Spermatophyta</taxon>
        <taxon>Magnoliopsida</taxon>
        <taxon>Liliopsida</taxon>
        <taxon>Acoraceae</taxon>
        <taxon>Acorus</taxon>
    </lineage>
</organism>
<evidence type="ECO:0000256" key="3">
    <source>
        <dbReference type="ARBA" id="ARBA00022692"/>
    </source>
</evidence>